<organism evidence="5 6">
    <name type="scientific">Prorocentrum cordatum</name>
    <dbReference type="NCBI Taxonomy" id="2364126"/>
    <lineage>
        <taxon>Eukaryota</taxon>
        <taxon>Sar</taxon>
        <taxon>Alveolata</taxon>
        <taxon>Dinophyceae</taxon>
        <taxon>Prorocentrales</taxon>
        <taxon>Prorocentraceae</taxon>
        <taxon>Prorocentrum</taxon>
    </lineage>
</organism>
<evidence type="ECO:0000313" key="5">
    <source>
        <dbReference type="EMBL" id="CAK0905347.1"/>
    </source>
</evidence>
<feature type="non-terminal residue" evidence="5">
    <location>
        <position position="378"/>
    </location>
</feature>
<protein>
    <recommendedName>
        <fullName evidence="4">Zeta toxin domain-containing protein</fullName>
    </recommendedName>
</protein>
<evidence type="ECO:0000256" key="2">
    <source>
        <dbReference type="ARBA" id="ARBA00022840"/>
    </source>
</evidence>
<name>A0ABN9Y2J7_9DINO</name>
<dbReference type="Gene3D" id="3.40.50.300">
    <property type="entry name" value="P-loop containing nucleotide triphosphate hydrolases"/>
    <property type="match status" value="1"/>
</dbReference>
<evidence type="ECO:0000313" key="6">
    <source>
        <dbReference type="Proteomes" id="UP001189429"/>
    </source>
</evidence>
<dbReference type="InterPro" id="IPR027417">
    <property type="entry name" value="P-loop_NTPase"/>
</dbReference>
<dbReference type="EMBL" id="CAUYUJ010021545">
    <property type="protein sequence ID" value="CAK0905347.1"/>
    <property type="molecule type" value="Genomic_DNA"/>
</dbReference>
<feature type="domain" description="Zeta toxin" evidence="4">
    <location>
        <begin position="298"/>
        <end position="374"/>
    </location>
</feature>
<reference evidence="5" key="1">
    <citation type="submission" date="2023-10" db="EMBL/GenBank/DDBJ databases">
        <authorList>
            <person name="Chen Y."/>
            <person name="Shah S."/>
            <person name="Dougan E. K."/>
            <person name="Thang M."/>
            <person name="Chan C."/>
        </authorList>
    </citation>
    <scope>NUCLEOTIDE SEQUENCE [LARGE SCALE GENOMIC DNA]</scope>
</reference>
<evidence type="ECO:0000259" key="4">
    <source>
        <dbReference type="Pfam" id="PF06414"/>
    </source>
</evidence>
<dbReference type="Proteomes" id="UP001189429">
    <property type="component" value="Unassembled WGS sequence"/>
</dbReference>
<sequence length="378" mass="41583">SRCGSTCLPCPCAARPPSGRPGPPPGAGMGCAHGGPGGRPPPAVDQGPSSIHPWSNDDQSGAWDTPPDEEATRVFYEMAVKRMTRKMKDVQNESESPKGGDVVGRRRSDAVGPRRSQGVGRVASVRREHRAEAAGGRGAAIGRMLSRRQPPSVDMIDIDPQSAAFRMTPDHLRCIAEDLDFQDLGHDEIARIWGNIPKAKDGSVGQEQFAAAVSSGNGAPTLRLLVKKLRQGFDYGFTVPDDFDYSRSTSDNYRVDTREFAHEFAHLRRRLDFGYHSNYTMERQRWQDEAIKSAVVRSSQQPAPWLVFTCGPMGVGKGYCVSWMSKKGFFPLENIVHVDPDGFKMMMPEWSKYVKRSGDEAGTLCHQESALMMEIAQG</sequence>
<keyword evidence="6" id="KW-1185">Reference proteome</keyword>
<accession>A0ABN9Y2J7</accession>
<keyword evidence="2" id="KW-0067">ATP-binding</keyword>
<feature type="compositionally biased region" description="Polar residues" evidence="3">
    <location>
        <begin position="47"/>
        <end position="59"/>
    </location>
</feature>
<proteinExistence type="predicted"/>
<gene>
    <name evidence="5" type="ORF">PCOR1329_LOCUS81082</name>
</gene>
<comment type="caution">
    <text evidence="5">The sequence shown here is derived from an EMBL/GenBank/DDBJ whole genome shotgun (WGS) entry which is preliminary data.</text>
</comment>
<dbReference type="InterPro" id="IPR010488">
    <property type="entry name" value="Zeta_toxin_domain"/>
</dbReference>
<dbReference type="Pfam" id="PF06414">
    <property type="entry name" value="Zeta_toxin"/>
    <property type="match status" value="1"/>
</dbReference>
<feature type="compositionally biased region" description="Gly residues" evidence="3">
    <location>
        <begin position="27"/>
        <end position="37"/>
    </location>
</feature>
<feature type="region of interest" description="Disordered" evidence="3">
    <location>
        <begin position="86"/>
        <end position="153"/>
    </location>
</feature>
<feature type="region of interest" description="Disordered" evidence="3">
    <location>
        <begin position="11"/>
        <end position="70"/>
    </location>
</feature>
<feature type="non-terminal residue" evidence="5">
    <location>
        <position position="1"/>
    </location>
</feature>
<keyword evidence="1" id="KW-0547">Nucleotide-binding</keyword>
<feature type="compositionally biased region" description="Basic and acidic residues" evidence="3">
    <location>
        <begin position="86"/>
        <end position="109"/>
    </location>
</feature>
<evidence type="ECO:0000256" key="1">
    <source>
        <dbReference type="ARBA" id="ARBA00022741"/>
    </source>
</evidence>
<evidence type="ECO:0000256" key="3">
    <source>
        <dbReference type="SAM" id="MobiDB-lite"/>
    </source>
</evidence>